<comment type="caution">
    <text evidence="10">Lacks conserved residue(s) required for the propagation of feature annotation.</text>
</comment>
<keyword evidence="14" id="KW-1185">Reference proteome</keyword>
<protein>
    <recommendedName>
        <fullName evidence="10">Isoleucine--tRNA ligase</fullName>
        <ecNumber evidence="10">6.1.1.5</ecNumber>
    </recommendedName>
    <alternativeName>
        <fullName evidence="10">Isoleucyl-tRNA synthetase</fullName>
        <shortName evidence="10">IleRS</shortName>
    </alternativeName>
</protein>
<accession>A0A518BTD1</accession>
<feature type="short sequence motif" description="'KMSKS' region" evidence="10">
    <location>
        <begin position="632"/>
        <end position="636"/>
    </location>
</feature>
<dbReference type="InterPro" id="IPR009008">
    <property type="entry name" value="Val/Leu/Ile-tRNA-synth_edit"/>
</dbReference>
<proteinExistence type="inferred from homology"/>
<dbReference type="InterPro" id="IPR009080">
    <property type="entry name" value="tRNAsynth_Ia_anticodon-bd"/>
</dbReference>
<dbReference type="GO" id="GO:0005829">
    <property type="term" value="C:cytosol"/>
    <property type="evidence" value="ECO:0007669"/>
    <property type="project" value="TreeGrafter"/>
</dbReference>
<dbReference type="RefSeq" id="WP_236254500.1">
    <property type="nucleotide sequence ID" value="NZ_CP036280.1"/>
</dbReference>
<evidence type="ECO:0000256" key="10">
    <source>
        <dbReference type="HAMAP-Rule" id="MF_02002"/>
    </source>
</evidence>
<dbReference type="InterPro" id="IPR014729">
    <property type="entry name" value="Rossmann-like_a/b/a_fold"/>
</dbReference>
<gene>
    <name evidence="10 13" type="primary">ileS</name>
    <name evidence="13" type="ORF">Pan265_00410</name>
</gene>
<reference evidence="13 14" key="1">
    <citation type="submission" date="2019-02" db="EMBL/GenBank/DDBJ databases">
        <title>Deep-cultivation of Planctomycetes and their phenomic and genomic characterization uncovers novel biology.</title>
        <authorList>
            <person name="Wiegand S."/>
            <person name="Jogler M."/>
            <person name="Boedeker C."/>
            <person name="Pinto D."/>
            <person name="Vollmers J."/>
            <person name="Rivas-Marin E."/>
            <person name="Kohn T."/>
            <person name="Peeters S.H."/>
            <person name="Heuer A."/>
            <person name="Rast P."/>
            <person name="Oberbeckmann S."/>
            <person name="Bunk B."/>
            <person name="Jeske O."/>
            <person name="Meyerdierks A."/>
            <person name="Storesund J.E."/>
            <person name="Kallscheuer N."/>
            <person name="Luecker S."/>
            <person name="Lage O.M."/>
            <person name="Pohl T."/>
            <person name="Merkel B.J."/>
            <person name="Hornburger P."/>
            <person name="Mueller R.-W."/>
            <person name="Bruemmer F."/>
            <person name="Labrenz M."/>
            <person name="Spormann A.M."/>
            <person name="Op den Camp H."/>
            <person name="Overmann J."/>
            <person name="Amann R."/>
            <person name="Jetten M.S.M."/>
            <person name="Mascher T."/>
            <person name="Medema M.H."/>
            <person name="Devos D.P."/>
            <person name="Kaster A.-K."/>
            <person name="Ovreas L."/>
            <person name="Rohde M."/>
            <person name="Galperin M.Y."/>
            <person name="Jogler C."/>
        </authorList>
    </citation>
    <scope>NUCLEOTIDE SEQUENCE [LARGE SCALE GENOMIC DNA]</scope>
    <source>
        <strain evidence="13 14">Pan265</strain>
    </source>
</reference>
<dbReference type="CDD" id="cd07960">
    <property type="entry name" value="Anticodon_Ia_Ile_BEm"/>
    <property type="match status" value="1"/>
</dbReference>
<dbReference type="InterPro" id="IPR050081">
    <property type="entry name" value="Ile-tRNA_ligase"/>
</dbReference>
<evidence type="ECO:0000259" key="12">
    <source>
        <dbReference type="Pfam" id="PF08264"/>
    </source>
</evidence>
<comment type="subcellular location">
    <subcellularLocation>
        <location evidence="10">Cytoplasm</location>
    </subcellularLocation>
</comment>
<evidence type="ECO:0000256" key="2">
    <source>
        <dbReference type="ARBA" id="ARBA00022490"/>
    </source>
</evidence>
<dbReference type="GO" id="GO:0004822">
    <property type="term" value="F:isoleucine-tRNA ligase activity"/>
    <property type="evidence" value="ECO:0007669"/>
    <property type="project" value="UniProtKB-UniRule"/>
</dbReference>
<name>A0A518BTD1_9BACT</name>
<evidence type="ECO:0000313" key="13">
    <source>
        <dbReference type="EMBL" id="QDU70219.1"/>
    </source>
</evidence>
<comment type="domain">
    <text evidence="10">IleRS has two distinct active sites: one for aminoacylation and one for editing. The misactivated valine is translocated from the active site to the editing site, which sterically excludes the correctly activated isoleucine. The single editing site contains two valyl binding pockets, one specific for each substrate (Val-AMP or Val-tRNA(Ile)).</text>
</comment>
<evidence type="ECO:0000256" key="7">
    <source>
        <dbReference type="ARBA" id="ARBA00023146"/>
    </source>
</evidence>
<dbReference type="Gene3D" id="1.10.730.20">
    <property type="match status" value="1"/>
</dbReference>
<comment type="function">
    <text evidence="8 10">Catalyzes the attachment of isoleucine to tRNA(Ile). As IleRS can inadvertently accommodate and process structurally similar amino acids such as valine, to avoid such errors it has two additional distinct tRNA(Ile)-dependent editing activities. One activity is designated as 'pretransfer' editing and involves the hydrolysis of activated Val-AMP. The other activity is designated 'posttransfer' editing and involves deacylation of mischarged Val-tRNA(Ile).</text>
</comment>
<evidence type="ECO:0000256" key="5">
    <source>
        <dbReference type="ARBA" id="ARBA00022840"/>
    </source>
</evidence>
<dbReference type="InterPro" id="IPR023585">
    <property type="entry name" value="Ile-tRNA-ligase_type1"/>
</dbReference>
<evidence type="ECO:0000256" key="9">
    <source>
        <dbReference type="ARBA" id="ARBA00048359"/>
    </source>
</evidence>
<dbReference type="GO" id="GO:0005524">
    <property type="term" value="F:ATP binding"/>
    <property type="evidence" value="ECO:0007669"/>
    <property type="project" value="UniProtKB-UniRule"/>
</dbReference>
<dbReference type="FunFam" id="3.40.50.620:FF:000092">
    <property type="entry name" value="Isoleucine--tRNA ligase"/>
    <property type="match status" value="1"/>
</dbReference>
<dbReference type="SUPFAM" id="SSF50677">
    <property type="entry name" value="ValRS/IleRS/LeuRS editing domain"/>
    <property type="match status" value="1"/>
</dbReference>
<feature type="binding site" evidence="10">
    <location>
        <position position="591"/>
    </location>
    <ligand>
        <name>L-isoleucyl-5'-AMP</name>
        <dbReference type="ChEBI" id="CHEBI:178002"/>
    </ligand>
</feature>
<dbReference type="KEGG" id="mcad:Pan265_00410"/>
<dbReference type="GO" id="GO:0002161">
    <property type="term" value="F:aminoacyl-tRNA deacylase activity"/>
    <property type="evidence" value="ECO:0007669"/>
    <property type="project" value="InterPro"/>
</dbReference>
<dbReference type="GO" id="GO:0000049">
    <property type="term" value="F:tRNA binding"/>
    <property type="evidence" value="ECO:0007669"/>
    <property type="project" value="InterPro"/>
</dbReference>
<dbReference type="SUPFAM" id="SSF52374">
    <property type="entry name" value="Nucleotidylyl transferase"/>
    <property type="match status" value="1"/>
</dbReference>
<dbReference type="InterPro" id="IPR013155">
    <property type="entry name" value="M/V/L/I-tRNA-synth_anticd-bd"/>
</dbReference>
<feature type="domain" description="Aminoacyl-tRNA synthetase class Ia" evidence="11">
    <location>
        <begin position="34"/>
        <end position="670"/>
    </location>
</feature>
<dbReference type="EMBL" id="CP036280">
    <property type="protein sequence ID" value="QDU70219.1"/>
    <property type="molecule type" value="Genomic_DNA"/>
</dbReference>
<dbReference type="InterPro" id="IPR033708">
    <property type="entry name" value="Anticodon_Ile_BEm"/>
</dbReference>
<evidence type="ECO:0000313" key="14">
    <source>
        <dbReference type="Proteomes" id="UP000320386"/>
    </source>
</evidence>
<evidence type="ECO:0000256" key="3">
    <source>
        <dbReference type="ARBA" id="ARBA00022598"/>
    </source>
</evidence>
<dbReference type="Proteomes" id="UP000320386">
    <property type="component" value="Chromosome"/>
</dbReference>
<dbReference type="InterPro" id="IPR002300">
    <property type="entry name" value="aa-tRNA-synth_Ia"/>
</dbReference>
<dbReference type="PANTHER" id="PTHR42765">
    <property type="entry name" value="SOLEUCYL-TRNA SYNTHETASE"/>
    <property type="match status" value="1"/>
</dbReference>
<dbReference type="Pfam" id="PF08264">
    <property type="entry name" value="Anticodon_1"/>
    <property type="match status" value="1"/>
</dbReference>
<dbReference type="AlphaFoldDB" id="A0A518BTD1"/>
<dbReference type="EC" id="6.1.1.5" evidence="10"/>
<comment type="subunit">
    <text evidence="10">Monomer.</text>
</comment>
<dbReference type="PANTHER" id="PTHR42765:SF1">
    <property type="entry name" value="ISOLEUCINE--TRNA LIGASE, MITOCHONDRIAL"/>
    <property type="match status" value="1"/>
</dbReference>
<dbReference type="InterPro" id="IPR002301">
    <property type="entry name" value="Ile-tRNA-ligase"/>
</dbReference>
<sequence length="938" mass="105269">MAEETKKTYRPTLNLPKTPFAMRANLVQNEPQSVKRWAADDLYARLREARKDAPAYVFHDGPPYANGSIHLGHLLNKVLKDIIVRSRSMMGFNCPYTPGWDCHGLPIEHRVMQDLGPRAREMSPLDIRRQCKKYAEKHVKTQKQQMLRLLTLADYDDPYLTMLPRYEQGVLRVFADLVAKGLVYRQLKPVHWSVSNRTALAEAELEYYDREDHSIYVLFPRSDADARPGEHVMIWTTTPWTLPANLAVAASPRAEYGRYALDNVRSVWLATDLAQKVLAAGGMSDAVATAEPLEIRKGEDLRGMTYTHPFLDDRTTRPVVTAEYVTLEDGTGLVHTAPGHGSEDYQTGLREKLDIYCPVLEDGTFDDTAPDWLTGRKIWDANPLVLDKLNASGHLFHNHTFTHSYPHDWRGKQPVIFRATEQWFIAVDNAFDNGPSLRDRALAETADKVNFLPGWGRNRMRGMLESRPDWCVSRQRSWGLPIPAIFPPEGVDGPPLLTPASVAAVADCFAQHGSDAWYKASPADLLDTWDPAADPDAPAWAANPDHVANARKGGDTFDVWFESGSSWNAVMRHGWKDKQTDTSYPTDLYLEGSDQHRGWFQHSLLPALAVTGQPPFRTVLTHGFMVDKDGKKMSKSLGNTIEVEDLMKKLGADVARWWVASLNTDNDIKVDWAYFETAGDEYRKLRNTLRFLLGSLPDAATTTASPEIPDGSIDAWALAEHNKVLAQARDHYDRHAYRPLTRLLFNYCNETLSAVYLAAVKDRLYCDADDSPRRQRTEHVMGTIARDLVRLLAPILPHTADEAHHALEGKEADSVHLETLAEPTDTPAHPGWDHVMTQRELWLKAIETARQQRSLDNPLDLGLTVPDPDNSLAPFDPVDLADLCGVSRFATHAGNEIDVADLSGQPRCERSWKRDGTVRERSDGGLLSDRDAAALGLD</sequence>
<keyword evidence="5 10" id="KW-0067">ATP-binding</keyword>
<evidence type="ECO:0000256" key="1">
    <source>
        <dbReference type="ARBA" id="ARBA00006887"/>
    </source>
</evidence>
<keyword evidence="6 10" id="KW-0648">Protein biosynthesis</keyword>
<dbReference type="PROSITE" id="PS00178">
    <property type="entry name" value="AA_TRNA_LIGASE_I"/>
    <property type="match status" value="1"/>
</dbReference>
<comment type="catalytic activity">
    <reaction evidence="9 10">
        <text>tRNA(Ile) + L-isoleucine + ATP = L-isoleucyl-tRNA(Ile) + AMP + diphosphate</text>
        <dbReference type="Rhea" id="RHEA:11060"/>
        <dbReference type="Rhea" id="RHEA-COMP:9666"/>
        <dbReference type="Rhea" id="RHEA-COMP:9695"/>
        <dbReference type="ChEBI" id="CHEBI:30616"/>
        <dbReference type="ChEBI" id="CHEBI:33019"/>
        <dbReference type="ChEBI" id="CHEBI:58045"/>
        <dbReference type="ChEBI" id="CHEBI:78442"/>
        <dbReference type="ChEBI" id="CHEBI:78528"/>
        <dbReference type="ChEBI" id="CHEBI:456215"/>
        <dbReference type="EC" id="6.1.1.5"/>
    </reaction>
</comment>
<feature type="domain" description="Methionyl/Valyl/Leucyl/Isoleucyl-tRNA synthetase anticodon-binding" evidence="12">
    <location>
        <begin position="714"/>
        <end position="857"/>
    </location>
</feature>
<evidence type="ECO:0000256" key="4">
    <source>
        <dbReference type="ARBA" id="ARBA00022741"/>
    </source>
</evidence>
<organism evidence="13 14">
    <name type="scientific">Mucisphaera calidilacus</name>
    <dbReference type="NCBI Taxonomy" id="2527982"/>
    <lineage>
        <taxon>Bacteria</taxon>
        <taxon>Pseudomonadati</taxon>
        <taxon>Planctomycetota</taxon>
        <taxon>Phycisphaerae</taxon>
        <taxon>Phycisphaerales</taxon>
        <taxon>Phycisphaeraceae</taxon>
        <taxon>Mucisphaera</taxon>
    </lineage>
</organism>
<dbReference type="Gene3D" id="3.40.50.620">
    <property type="entry name" value="HUPs"/>
    <property type="match status" value="2"/>
</dbReference>
<keyword evidence="3 10" id="KW-0436">Ligase</keyword>
<dbReference type="Gene3D" id="3.90.740.10">
    <property type="entry name" value="Valyl/Leucyl/Isoleucyl-tRNA synthetase, editing domain"/>
    <property type="match status" value="1"/>
</dbReference>
<evidence type="ECO:0000256" key="6">
    <source>
        <dbReference type="ARBA" id="ARBA00022917"/>
    </source>
</evidence>
<feature type="short sequence motif" description="'HIGH' region" evidence="10">
    <location>
        <begin position="63"/>
        <end position="73"/>
    </location>
</feature>
<dbReference type="Pfam" id="PF00133">
    <property type="entry name" value="tRNA-synt_1"/>
    <property type="match status" value="1"/>
</dbReference>
<dbReference type="GO" id="GO:0006428">
    <property type="term" value="P:isoleucyl-tRNA aminoacylation"/>
    <property type="evidence" value="ECO:0007669"/>
    <property type="project" value="UniProtKB-UniRule"/>
</dbReference>
<evidence type="ECO:0000256" key="8">
    <source>
        <dbReference type="ARBA" id="ARBA00025217"/>
    </source>
</evidence>
<keyword evidence="4 10" id="KW-0547">Nucleotide-binding</keyword>
<keyword evidence="7 10" id="KW-0030">Aminoacyl-tRNA synthetase</keyword>
<dbReference type="SUPFAM" id="SSF47323">
    <property type="entry name" value="Anticodon-binding domain of a subclass of class I aminoacyl-tRNA synthetases"/>
    <property type="match status" value="1"/>
</dbReference>
<evidence type="ECO:0000259" key="11">
    <source>
        <dbReference type="Pfam" id="PF00133"/>
    </source>
</evidence>
<dbReference type="HAMAP" id="MF_02002">
    <property type="entry name" value="Ile_tRNA_synth_type1"/>
    <property type="match status" value="1"/>
</dbReference>
<dbReference type="Gene3D" id="1.10.10.830">
    <property type="entry name" value="Ile-tRNA synthetase CP2 domain-like"/>
    <property type="match status" value="1"/>
</dbReference>
<dbReference type="NCBIfam" id="TIGR00392">
    <property type="entry name" value="ileS"/>
    <property type="match status" value="1"/>
</dbReference>
<dbReference type="InterPro" id="IPR001412">
    <property type="entry name" value="aa-tRNA-synth_I_CS"/>
</dbReference>
<feature type="binding site" evidence="10">
    <location>
        <position position="635"/>
    </location>
    <ligand>
        <name>ATP</name>
        <dbReference type="ChEBI" id="CHEBI:30616"/>
    </ligand>
</feature>
<dbReference type="PRINTS" id="PR00984">
    <property type="entry name" value="TRNASYNTHILE"/>
</dbReference>
<keyword evidence="2 10" id="KW-0963">Cytoplasm</keyword>
<comment type="similarity">
    <text evidence="1 10">Belongs to the class-I aminoacyl-tRNA synthetase family. IleS type 1 subfamily.</text>
</comment>